<protein>
    <recommendedName>
        <fullName evidence="2">Protein SCAR</fullName>
    </recommendedName>
    <alternativeName>
        <fullName evidence="2">Protein WAVE</fullName>
    </alternativeName>
</protein>
<dbReference type="Proteomes" id="UP000325577">
    <property type="component" value="Linkage Group LG7"/>
</dbReference>
<feature type="compositionally biased region" description="Basic residues" evidence="3">
    <location>
        <begin position="10"/>
        <end position="21"/>
    </location>
</feature>
<evidence type="ECO:0000256" key="2">
    <source>
        <dbReference type="RuleBase" id="RU367034"/>
    </source>
</evidence>
<dbReference type="GO" id="GO:0071933">
    <property type="term" value="F:Arp2/3 complex binding"/>
    <property type="evidence" value="ECO:0007669"/>
    <property type="project" value="TreeGrafter"/>
</dbReference>
<dbReference type="PANTHER" id="PTHR12902">
    <property type="entry name" value="WASP-1"/>
    <property type="match status" value="1"/>
</dbReference>
<name>A0A5J4ZJG3_9ASTE</name>
<dbReference type="GO" id="GO:0030036">
    <property type="term" value="P:actin cytoskeleton organization"/>
    <property type="evidence" value="ECO:0007669"/>
    <property type="project" value="UniProtKB-UniRule"/>
</dbReference>
<evidence type="ECO:0000259" key="4">
    <source>
        <dbReference type="PROSITE" id="PS51082"/>
    </source>
</evidence>
<evidence type="ECO:0000256" key="3">
    <source>
        <dbReference type="SAM" id="MobiDB-lite"/>
    </source>
</evidence>
<feature type="region of interest" description="Disordered" evidence="3">
    <location>
        <begin position="1102"/>
        <end position="1150"/>
    </location>
</feature>
<dbReference type="GO" id="GO:0005856">
    <property type="term" value="C:cytoskeleton"/>
    <property type="evidence" value="ECO:0007669"/>
    <property type="project" value="UniProtKB-SubCell"/>
</dbReference>
<dbReference type="PROSITE" id="PS51082">
    <property type="entry name" value="WH2"/>
    <property type="match status" value="1"/>
</dbReference>
<feature type="region of interest" description="Disordered" evidence="3">
    <location>
        <begin position="249"/>
        <end position="283"/>
    </location>
</feature>
<keyword evidence="2" id="KW-0009">Actin-binding</keyword>
<feature type="compositionally biased region" description="Polar residues" evidence="3">
    <location>
        <begin position="934"/>
        <end position="952"/>
    </location>
</feature>
<comment type="subcellular location">
    <subcellularLocation>
        <location evidence="2">Cytoplasm</location>
        <location evidence="2">Cytoskeleton</location>
    </subcellularLocation>
</comment>
<feature type="domain" description="WH2" evidence="4">
    <location>
        <begin position="1542"/>
        <end position="1560"/>
    </location>
</feature>
<dbReference type="PANTHER" id="PTHR12902:SF1">
    <property type="entry name" value="WISKOTT-ALDRICH SYNDROME PROTEIN FAMILY MEMBER"/>
    <property type="match status" value="1"/>
</dbReference>
<feature type="compositionally biased region" description="Polar residues" evidence="3">
    <location>
        <begin position="1028"/>
        <end position="1046"/>
    </location>
</feature>
<keyword evidence="2" id="KW-0963">Cytoplasm</keyword>
<reference evidence="5 6" key="1">
    <citation type="submission" date="2019-09" db="EMBL/GenBank/DDBJ databases">
        <title>A chromosome-level genome assembly of the Chinese tupelo Nyssa sinensis.</title>
        <authorList>
            <person name="Yang X."/>
            <person name="Kang M."/>
            <person name="Yang Y."/>
            <person name="Xiong H."/>
            <person name="Wang M."/>
            <person name="Zhang Z."/>
            <person name="Wang Z."/>
            <person name="Wu H."/>
            <person name="Ma T."/>
            <person name="Liu J."/>
            <person name="Xi Z."/>
        </authorList>
    </citation>
    <scope>NUCLEOTIDE SEQUENCE [LARGE SCALE GENOMIC DNA]</scope>
    <source>
        <strain evidence="5">J267</strain>
        <tissue evidence="5">Leaf</tissue>
    </source>
</reference>
<dbReference type="GO" id="GO:2000601">
    <property type="term" value="P:positive regulation of Arp2/3 complex-mediated actin nucleation"/>
    <property type="evidence" value="ECO:0007669"/>
    <property type="project" value="TreeGrafter"/>
</dbReference>
<gene>
    <name evidence="5" type="ORF">F0562_015180</name>
</gene>
<dbReference type="Gene3D" id="6.10.280.150">
    <property type="match status" value="1"/>
</dbReference>
<evidence type="ECO:0000313" key="6">
    <source>
        <dbReference type="Proteomes" id="UP000325577"/>
    </source>
</evidence>
<dbReference type="OrthoDB" id="1929108at2759"/>
<accession>A0A5J4ZJG3</accession>
<comment type="function">
    <text evidence="2">Involved in regulation of actin and microtubule organization. Part of a WAVE complex that activates the Arp2/3 complex.</text>
</comment>
<feature type="compositionally biased region" description="Polar residues" evidence="3">
    <location>
        <begin position="1105"/>
        <end position="1139"/>
    </location>
</feature>
<feature type="region of interest" description="Disordered" evidence="3">
    <location>
        <begin position="914"/>
        <end position="952"/>
    </location>
</feature>
<evidence type="ECO:0000313" key="5">
    <source>
        <dbReference type="EMBL" id="KAA8517706.1"/>
    </source>
</evidence>
<proteinExistence type="inferred from homology"/>
<evidence type="ECO:0000256" key="1">
    <source>
        <dbReference type="ARBA" id="ARBA00006993"/>
    </source>
</evidence>
<organism evidence="5 6">
    <name type="scientific">Nyssa sinensis</name>
    <dbReference type="NCBI Taxonomy" id="561372"/>
    <lineage>
        <taxon>Eukaryota</taxon>
        <taxon>Viridiplantae</taxon>
        <taxon>Streptophyta</taxon>
        <taxon>Embryophyta</taxon>
        <taxon>Tracheophyta</taxon>
        <taxon>Spermatophyta</taxon>
        <taxon>Magnoliopsida</taxon>
        <taxon>eudicotyledons</taxon>
        <taxon>Gunneridae</taxon>
        <taxon>Pentapetalae</taxon>
        <taxon>asterids</taxon>
        <taxon>Cornales</taxon>
        <taxon>Nyssaceae</taxon>
        <taxon>Nyssa</taxon>
    </lineage>
</organism>
<dbReference type="EMBL" id="CM018050">
    <property type="protein sequence ID" value="KAA8517706.1"/>
    <property type="molecule type" value="Genomic_DNA"/>
</dbReference>
<comment type="similarity">
    <text evidence="1 2">Belongs to the SCAR/WAVE family.</text>
</comment>
<feature type="compositionally biased region" description="Polar residues" evidence="3">
    <location>
        <begin position="262"/>
        <end position="283"/>
    </location>
</feature>
<feature type="region of interest" description="Disordered" evidence="3">
    <location>
        <begin position="1"/>
        <end position="30"/>
    </location>
</feature>
<feature type="compositionally biased region" description="Low complexity" evidence="3">
    <location>
        <begin position="1477"/>
        <end position="1491"/>
    </location>
</feature>
<dbReference type="GO" id="GO:0034237">
    <property type="term" value="F:protein kinase A regulatory subunit binding"/>
    <property type="evidence" value="ECO:0007669"/>
    <property type="project" value="TreeGrafter"/>
</dbReference>
<feature type="compositionally biased region" description="Polar residues" evidence="3">
    <location>
        <begin position="787"/>
        <end position="797"/>
    </location>
</feature>
<keyword evidence="6" id="KW-1185">Reference proteome</keyword>
<dbReference type="GO" id="GO:0003779">
    <property type="term" value="F:actin binding"/>
    <property type="evidence" value="ECO:0007669"/>
    <property type="project" value="UniProtKB-UniRule"/>
</dbReference>
<feature type="region of interest" description="Disordered" evidence="3">
    <location>
        <begin position="1456"/>
        <end position="1510"/>
    </location>
</feature>
<sequence>MTTAEVQREKKIRKAKKKGSRWRNGETPDVFPTSKAKLHQLFLEERVENGTNDPARLVKLKRRLNGFPFDSRTGKSYMEKFLKTPSPEHKVVREISVSSPSLKLPPTTTSESRLEILEISTVSPDKESLLRKRSPCSSPEMEETVLRPSMDELNEEVTDGYSEVPIVSPNFEANNIVSTNNDGMNEKETVVIGESKMEGSRDGYQSDDIASEIDHYMDALASMESEMETDTECKAKNDLGSLNIEKQLTDSDENEEQRDLQTHFSDSQSLGNSTASDDPNSLSKKEISTFSFSDSLRNLAENTPADGDVSTKVVPSTEIYEDEIADISSDQHSVKEDIPATQPIEHLVPNGVCIEVAEIPSCRSEFAEPSSSSCLADVAPSLSPEVQGTSLMDAALVGLELDEISSNCTELVTGFMNAEENGTNLGDSLPSTYNLSDVPSYTGDDFLPMVSAENHPVSPRKSSSENRVDNVLQTEYAEDFCTKNLADSQINSPHSVILCSDTRPLGLALPELEIGDPDVKPDGIVSEVDNAVPSAGEIAVGLIPALDGPQTSHFSEQQFSEITYDVLPLELDSAAVHVSYSGEKSLDGAFNTADGEEIVGLTPNIDLIGKDAAPLEFPSDFPNSPDPASDTKVHVHLDDIVTETAQSEDVAVASAAFGTDNDDDNNDSDNENDVNFLSTKLINLQEESLSSLGDLVQNGLESRSCLPEHLKQSDTEKEVDQQAVTSPKLDSILCNTISSDHSYSELVNDVPDSSMAVEAKNGVYLGDATTVPSSSDHSDQDSESKSPQKSNLVENSENAVSSLTHCLTELRIPSEKKVELQADQFDMEFHHAGEVTSESLLHCVPDSSMAAAAENSLYLGNVTSASSEQKVELQADQFDEESHHAGELSSESLLNDVPDSSMAAEAKNNLYLGDATTVPSSSDQSRQDSESKSPQQNNLTQNSEDSVSSPTHCLTELRIPSEQKVELQADQFDEESHHAGELSSESLLNDVPESSMAAEAQNNLYLGDATTVPSSSDQSRQDSESKSPQQNNLTQNSEDSASSPTHCLTELRIPSQKVELQDDQLDVESHHAAEVSSESLLNDVPDSSMAAEAENSLYLRDASTVPPSSHQGGQDSESKSPQKNNLVDNSEDSASSPTHRLTEMRIPSERKVELQSDQLDVELHHASEISSESLFLLEQTQHPNHLDQERWFNVSSKCRSTYPLSQPLVSDFLQQSGSHKLDVSEQVRDPLSSTFPDFGLMPQVTQINLEEMPPLPPLPPMQWRMGKTQPVSLASQRDLMQRNMDPFPPILQSTADEKAQLGYPVKGGITQPSNSSLPLSAVKHENSQHVYQNAASYMMHSDPFSFQVPTMIDHGNNQDDFLTSGRTQSTNPFLTLPTIYNERPQHGFLASKGGTVQPSLNPFSTVTNTEDAPSTYAPTSLQEKLIQPLHQLAPDTCSEDGKLQSSGIISEVKEVSPSDTIVPPPMMEDELPRPTSKGESAWSSGASSLLSPDEDGMPNESQQMKLPRPRNPLIDAVAAHGKSKLRKVTERVRPQIGQKVDERDSLLEQIRTKSFNLKRTVITRPSIQGPKTNLKVAAILEKANAIRQALAGSDEDDDEDSWSDL</sequence>
<dbReference type="InterPro" id="IPR028288">
    <property type="entry name" value="SCAR/WAVE_fam"/>
</dbReference>
<feature type="region of interest" description="Disordered" evidence="3">
    <location>
        <begin position="1008"/>
        <end position="1046"/>
    </location>
</feature>
<feature type="compositionally biased region" description="Basic and acidic residues" evidence="3">
    <location>
        <begin position="776"/>
        <end position="786"/>
    </location>
</feature>
<keyword evidence="2" id="KW-0206">Cytoskeleton</keyword>
<feature type="region of interest" description="Disordered" evidence="3">
    <location>
        <begin position="1062"/>
        <end position="1085"/>
    </location>
</feature>
<feature type="region of interest" description="Disordered" evidence="3">
    <location>
        <begin position="766"/>
        <end position="797"/>
    </location>
</feature>
<feature type="compositionally biased region" description="Basic and acidic residues" evidence="3">
    <location>
        <begin position="1140"/>
        <end position="1150"/>
    </location>
</feature>
<dbReference type="InterPro" id="IPR003124">
    <property type="entry name" value="WH2_dom"/>
</dbReference>